<evidence type="ECO:0000313" key="3">
    <source>
        <dbReference type="Proteomes" id="UP000668403"/>
    </source>
</evidence>
<feature type="transmembrane region" description="Helical" evidence="1">
    <location>
        <begin position="33"/>
        <end position="51"/>
    </location>
</feature>
<keyword evidence="1" id="KW-0812">Transmembrane</keyword>
<keyword evidence="1" id="KW-1133">Transmembrane helix</keyword>
<name>A0A939QD58_9MICO</name>
<gene>
    <name evidence="2" type="ORF">J4H85_01415</name>
</gene>
<protein>
    <submittedName>
        <fullName evidence="2">Uncharacterized protein</fullName>
    </submittedName>
</protein>
<proteinExistence type="predicted"/>
<accession>A0A939QD58</accession>
<dbReference type="EMBL" id="JAGFBF010000001">
    <property type="protein sequence ID" value="MBO2988660.1"/>
    <property type="molecule type" value="Genomic_DNA"/>
</dbReference>
<sequence>MRFVVGAGFVLLGVVVLVLKAFGAVSELTTTITLTALLVTAVLTAIIWQIIRTQRRARRYAESSGRS</sequence>
<dbReference type="RefSeq" id="WP_208236186.1">
    <property type="nucleotide sequence ID" value="NZ_BAAAQU010000001.1"/>
</dbReference>
<dbReference type="Proteomes" id="UP000668403">
    <property type="component" value="Unassembled WGS sequence"/>
</dbReference>
<evidence type="ECO:0000313" key="2">
    <source>
        <dbReference type="EMBL" id="MBO2988660.1"/>
    </source>
</evidence>
<evidence type="ECO:0000256" key="1">
    <source>
        <dbReference type="SAM" id="Phobius"/>
    </source>
</evidence>
<dbReference type="AlphaFoldDB" id="A0A939QD58"/>
<keyword evidence="3" id="KW-1185">Reference proteome</keyword>
<keyword evidence="1" id="KW-0472">Membrane</keyword>
<organism evidence="2 3">
    <name type="scientific">Leucobacter tardus</name>
    <dbReference type="NCBI Taxonomy" id="501483"/>
    <lineage>
        <taxon>Bacteria</taxon>
        <taxon>Bacillati</taxon>
        <taxon>Actinomycetota</taxon>
        <taxon>Actinomycetes</taxon>
        <taxon>Micrococcales</taxon>
        <taxon>Microbacteriaceae</taxon>
        <taxon>Leucobacter</taxon>
    </lineage>
</organism>
<reference evidence="2" key="1">
    <citation type="submission" date="2021-03" db="EMBL/GenBank/DDBJ databases">
        <title>Leucobacter chromiisoli sp. nov., isolated from chromium-containing soil of chemical plant.</title>
        <authorList>
            <person name="Xu Z."/>
        </authorList>
    </citation>
    <scope>NUCLEOTIDE SEQUENCE</scope>
    <source>
        <strain evidence="2">K 70/01</strain>
    </source>
</reference>
<comment type="caution">
    <text evidence="2">The sequence shown here is derived from an EMBL/GenBank/DDBJ whole genome shotgun (WGS) entry which is preliminary data.</text>
</comment>